<evidence type="ECO:0000313" key="1">
    <source>
        <dbReference type="EMBL" id="PWN52751.1"/>
    </source>
</evidence>
<evidence type="ECO:0000313" key="2">
    <source>
        <dbReference type="Proteomes" id="UP000245626"/>
    </source>
</evidence>
<accession>A0ACD0P3V9</accession>
<proteinExistence type="predicted"/>
<protein>
    <submittedName>
        <fullName evidence="1">Uncharacterized protein</fullName>
    </submittedName>
</protein>
<organism evidence="1 2">
    <name type="scientific">Violaceomyces palustris</name>
    <dbReference type="NCBI Taxonomy" id="1673888"/>
    <lineage>
        <taxon>Eukaryota</taxon>
        <taxon>Fungi</taxon>
        <taxon>Dikarya</taxon>
        <taxon>Basidiomycota</taxon>
        <taxon>Ustilaginomycotina</taxon>
        <taxon>Ustilaginomycetes</taxon>
        <taxon>Violaceomycetales</taxon>
        <taxon>Violaceomycetaceae</taxon>
        <taxon>Violaceomyces</taxon>
    </lineage>
</organism>
<dbReference type="Proteomes" id="UP000245626">
    <property type="component" value="Unassembled WGS sequence"/>
</dbReference>
<gene>
    <name evidence="1" type="ORF">IE53DRAFT_402523</name>
</gene>
<sequence length="272" mass="30694">MSRRGPPPRTTLFVAGFPPTMRARDLAYEFERMGPLVRCDIPALRSPNAAPYAFIEYEDPRDAEAAHHDMHGMRFGRHALSIQFAKLGDRPFDHQNAPSASWRNDGVARRRPPPRRASPPPLRDTRTAEEIEEADRAAEERARARAAARSKSPSRARDDESYDTKRERDYDEDRRASPEPENGDQEPRGWSSPLQANGKERDARDERASKSDSRDVGVNGNEPEGRKDEEDQKDRSGRSESREEDSPADKDAELTPPESLPAEEEPKAIDDA</sequence>
<name>A0ACD0P3V9_9BASI</name>
<reference evidence="1 2" key="1">
    <citation type="journal article" date="2018" name="Mol. Biol. Evol.">
        <title>Broad Genomic Sampling Reveals a Smut Pathogenic Ancestry of the Fungal Clade Ustilaginomycotina.</title>
        <authorList>
            <person name="Kijpornyongpan T."/>
            <person name="Mondo S.J."/>
            <person name="Barry K."/>
            <person name="Sandor L."/>
            <person name="Lee J."/>
            <person name="Lipzen A."/>
            <person name="Pangilinan J."/>
            <person name="LaButti K."/>
            <person name="Hainaut M."/>
            <person name="Henrissat B."/>
            <person name="Grigoriev I.V."/>
            <person name="Spatafora J.W."/>
            <person name="Aime M.C."/>
        </authorList>
    </citation>
    <scope>NUCLEOTIDE SEQUENCE [LARGE SCALE GENOMIC DNA]</scope>
    <source>
        <strain evidence="1 2">SA 807</strain>
    </source>
</reference>
<dbReference type="EMBL" id="KZ819760">
    <property type="protein sequence ID" value="PWN52751.1"/>
    <property type="molecule type" value="Genomic_DNA"/>
</dbReference>
<keyword evidence="2" id="KW-1185">Reference proteome</keyword>